<evidence type="ECO:0000259" key="6">
    <source>
        <dbReference type="PROSITE" id="PS51085"/>
    </source>
</evidence>
<accession>A0A7C5I301</accession>
<dbReference type="EMBL" id="DRTV01000042">
    <property type="protein sequence ID" value="HHF57895.1"/>
    <property type="molecule type" value="Genomic_DNA"/>
</dbReference>
<evidence type="ECO:0000256" key="4">
    <source>
        <dbReference type="ARBA" id="ARBA00023004"/>
    </source>
</evidence>
<dbReference type="PANTHER" id="PTHR44379:SF5">
    <property type="entry name" value="OXIDOREDUCTASE WITH IRON-SULFUR SUBUNIT"/>
    <property type="match status" value="1"/>
</dbReference>
<dbReference type="InterPro" id="IPR051452">
    <property type="entry name" value="Diverse_Oxidoreductases"/>
</dbReference>
<dbReference type="Gene3D" id="3.10.20.30">
    <property type="match status" value="1"/>
</dbReference>
<feature type="domain" description="2Fe-2S ferredoxin-type" evidence="6">
    <location>
        <begin position="1"/>
        <end position="76"/>
    </location>
</feature>
<dbReference type="AlphaFoldDB" id="A0A7C5I301"/>
<comment type="caution">
    <text evidence="7">The sequence shown here is derived from an EMBL/GenBank/DDBJ whole genome shotgun (WGS) entry which is preliminary data.</text>
</comment>
<keyword evidence="5" id="KW-0411">Iron-sulfur</keyword>
<keyword evidence="1" id="KW-0001">2Fe-2S</keyword>
<evidence type="ECO:0000313" key="7">
    <source>
        <dbReference type="EMBL" id="HHF57895.1"/>
    </source>
</evidence>
<evidence type="ECO:0000256" key="3">
    <source>
        <dbReference type="ARBA" id="ARBA00023002"/>
    </source>
</evidence>
<dbReference type="GO" id="GO:0051537">
    <property type="term" value="F:2 iron, 2 sulfur cluster binding"/>
    <property type="evidence" value="ECO:0007669"/>
    <property type="project" value="UniProtKB-KW"/>
</dbReference>
<dbReference type="CDD" id="cd00207">
    <property type="entry name" value="fer2"/>
    <property type="match status" value="1"/>
</dbReference>
<reference evidence="7" key="1">
    <citation type="journal article" date="2020" name="mSystems">
        <title>Genome- and Community-Level Interaction Insights into Carbon Utilization and Element Cycling Functions of Hydrothermarchaeota in Hydrothermal Sediment.</title>
        <authorList>
            <person name="Zhou Z."/>
            <person name="Liu Y."/>
            <person name="Xu W."/>
            <person name="Pan J."/>
            <person name="Luo Z.H."/>
            <person name="Li M."/>
        </authorList>
    </citation>
    <scope>NUCLEOTIDE SEQUENCE [LARGE SCALE GENOMIC DNA]</scope>
    <source>
        <strain evidence="7">HyVt-94</strain>
    </source>
</reference>
<dbReference type="InterPro" id="IPR006058">
    <property type="entry name" value="2Fe2S_fd_BS"/>
</dbReference>
<evidence type="ECO:0000256" key="1">
    <source>
        <dbReference type="ARBA" id="ARBA00022714"/>
    </source>
</evidence>
<dbReference type="Pfam" id="PF01799">
    <property type="entry name" value="Fer2_2"/>
    <property type="match status" value="1"/>
</dbReference>
<dbReference type="Gene3D" id="1.10.150.120">
    <property type="entry name" value="[2Fe-2S]-binding domain"/>
    <property type="match status" value="1"/>
</dbReference>
<proteinExistence type="predicted"/>
<dbReference type="InterPro" id="IPR036010">
    <property type="entry name" value="2Fe-2S_ferredoxin-like_sf"/>
</dbReference>
<dbReference type="InterPro" id="IPR036884">
    <property type="entry name" value="2Fe-2S-bd_dom_sf"/>
</dbReference>
<dbReference type="GO" id="GO:0016491">
    <property type="term" value="F:oxidoreductase activity"/>
    <property type="evidence" value="ECO:0007669"/>
    <property type="project" value="UniProtKB-KW"/>
</dbReference>
<gene>
    <name evidence="7" type="ORF">ENL41_00545</name>
</gene>
<dbReference type="Pfam" id="PF00111">
    <property type="entry name" value="Fer2"/>
    <property type="match status" value="1"/>
</dbReference>
<keyword evidence="4" id="KW-0408">Iron</keyword>
<keyword evidence="2" id="KW-0479">Metal-binding</keyword>
<dbReference type="PROSITE" id="PS00197">
    <property type="entry name" value="2FE2S_FER_1"/>
    <property type="match status" value="1"/>
</dbReference>
<dbReference type="PANTHER" id="PTHR44379">
    <property type="entry name" value="OXIDOREDUCTASE WITH IRON-SULFUR SUBUNIT"/>
    <property type="match status" value="1"/>
</dbReference>
<keyword evidence="3" id="KW-0560">Oxidoreductase</keyword>
<organism evidence="7">
    <name type="scientific">candidate division WOR-3 bacterium</name>
    <dbReference type="NCBI Taxonomy" id="2052148"/>
    <lineage>
        <taxon>Bacteria</taxon>
        <taxon>Bacteria division WOR-3</taxon>
    </lineage>
</organism>
<dbReference type="InterPro" id="IPR012675">
    <property type="entry name" value="Beta-grasp_dom_sf"/>
</dbReference>
<dbReference type="SUPFAM" id="SSF54292">
    <property type="entry name" value="2Fe-2S ferredoxin-like"/>
    <property type="match status" value="1"/>
</dbReference>
<evidence type="ECO:0000256" key="5">
    <source>
        <dbReference type="ARBA" id="ARBA00023014"/>
    </source>
</evidence>
<name>A0A7C5I301_UNCW3</name>
<sequence length="159" mass="17443">MKGVFKINGKERELTFKPHHTLLDILRDNGYTEVKEGCREGECGACVVLLNGKLVNSCQVLAASVVGSEILTVKGIGDLHSPHPIQEAFVEAGAVQCGFCTPGMVLATYYLFSKNTDPDEKDIKQALDGNLCRCTGYVKILDAVRLAIKKMKERENEKV</sequence>
<dbReference type="PROSITE" id="PS51085">
    <property type="entry name" value="2FE2S_FER_2"/>
    <property type="match status" value="1"/>
</dbReference>
<dbReference type="SUPFAM" id="SSF47741">
    <property type="entry name" value="CO dehydrogenase ISP C-domain like"/>
    <property type="match status" value="1"/>
</dbReference>
<dbReference type="InterPro" id="IPR002888">
    <property type="entry name" value="2Fe-2S-bd"/>
</dbReference>
<dbReference type="Proteomes" id="UP000886014">
    <property type="component" value="Unassembled WGS sequence"/>
</dbReference>
<dbReference type="InterPro" id="IPR001041">
    <property type="entry name" value="2Fe-2S_ferredoxin-type"/>
</dbReference>
<dbReference type="GO" id="GO:0046872">
    <property type="term" value="F:metal ion binding"/>
    <property type="evidence" value="ECO:0007669"/>
    <property type="project" value="UniProtKB-KW"/>
</dbReference>
<protein>
    <submittedName>
        <fullName evidence="7">(2Fe-2S)-binding protein</fullName>
    </submittedName>
</protein>
<evidence type="ECO:0000256" key="2">
    <source>
        <dbReference type="ARBA" id="ARBA00022723"/>
    </source>
</evidence>